<proteinExistence type="predicted"/>
<accession>A0A396H557</accession>
<keyword evidence="5" id="KW-0436">Ligase</keyword>
<dbReference type="EMBL" id="PSQE01000007">
    <property type="protein sequence ID" value="RHN48426.1"/>
    <property type="molecule type" value="Genomic_DNA"/>
</dbReference>
<dbReference type="GO" id="GO:0006511">
    <property type="term" value="P:ubiquitin-dependent protein catabolic process"/>
    <property type="evidence" value="ECO:0007669"/>
    <property type="project" value="InterPro"/>
</dbReference>
<dbReference type="InterPro" id="IPR045322">
    <property type="entry name" value="HECTD1/TRIP12-like"/>
</dbReference>
<feature type="domain" description="HECT" evidence="4">
    <location>
        <begin position="353"/>
        <end position="460"/>
    </location>
</feature>
<dbReference type="PANTHER" id="PTHR45670:SF10">
    <property type="entry name" value="E3 UBIQUITIN-PROTEIN LIGASE UPL4"/>
    <property type="match status" value="1"/>
</dbReference>
<comment type="caution">
    <text evidence="5">The sequence shown here is derived from an EMBL/GenBank/DDBJ whole genome shotgun (WGS) entry which is preliminary data.</text>
</comment>
<evidence type="ECO:0000259" key="4">
    <source>
        <dbReference type="PROSITE" id="PS50237"/>
    </source>
</evidence>
<dbReference type="Pfam" id="PF00632">
    <property type="entry name" value="HECT"/>
    <property type="match status" value="1"/>
</dbReference>
<dbReference type="InterPro" id="IPR035983">
    <property type="entry name" value="Hect_E3_ubiquitin_ligase"/>
</dbReference>
<dbReference type="SUPFAM" id="SSF56204">
    <property type="entry name" value="Hect, E3 ligase catalytic domain"/>
    <property type="match status" value="1"/>
</dbReference>
<protein>
    <submittedName>
        <fullName evidence="5">Putative aminoacyltransferase, E1 ubiquitin-activating enzyme</fullName>
        <ecNumber evidence="5">2.3.2.-</ecNumber>
        <ecNumber evidence="5">6.2.1.45</ecNumber>
    </submittedName>
</protein>
<comment type="caution">
    <text evidence="3">Lacks conserved residue(s) required for the propagation of feature annotation.</text>
</comment>
<keyword evidence="1 5" id="KW-0808">Transferase</keyword>
<dbReference type="GO" id="GO:0004839">
    <property type="term" value="F:ubiquitin activating enzyme activity"/>
    <property type="evidence" value="ECO:0007669"/>
    <property type="project" value="UniProtKB-EC"/>
</dbReference>
<sequence length="527" mass="60585">MLMKYETRLLNYPFWENEVLGILVWYQAYIRDTPLSSLTKNFQNALTISEAFPVILSGPHGAEVTSSFATVPNNCHISYPCLNTQFIKNEREACLKDFPAKYLTVDPFSSLHAIEGYLWPKVRMENPKQDNTKQEQLLNVAGQQLEKKHKKLVFYLDGQELVHELSLYQTLLCQMQKQDKTFSVAKLWNQVHALCFRRAVESNITILPEYVSNIETAATLFLLKKVHAYSVGEVKIPSNLKSPLPSFEQDEFLNKKLIEKLEQQMGDPLALCIGAMPFWCYQLMISYPFLFSYVTRCKFFKLATYGQPQNQAQGSNSNPRTMRDRRLSLSGLPRKKCLVFRDRILESAAQMMNQNASRKVVLEVEYDGEVGSGFGPTLEFYTLVCKEFQNPGLGLWREDTQYGLFPRPWLKMQDESDGLKISEVQKKFVLLGQVVAKAIQDGRHLDLHISKAFHKLICGKSFDPELGSTLLEFHALINRKKQLESDCKENSMLESDLTFRNSKIEDLCLDFSLPGYDQTFLLPFSIY</sequence>
<dbReference type="Gramene" id="rna43140">
    <property type="protein sequence ID" value="RHN48426.1"/>
    <property type="gene ID" value="gene43140"/>
</dbReference>
<evidence type="ECO:0000256" key="1">
    <source>
        <dbReference type="ARBA" id="ARBA00022679"/>
    </source>
</evidence>
<dbReference type="EC" id="2.3.2.-" evidence="5"/>
<dbReference type="InterPro" id="IPR000569">
    <property type="entry name" value="HECT_dom"/>
</dbReference>
<organism evidence="5">
    <name type="scientific">Medicago truncatula</name>
    <name type="common">Barrel medic</name>
    <name type="synonym">Medicago tribuloides</name>
    <dbReference type="NCBI Taxonomy" id="3880"/>
    <lineage>
        <taxon>Eukaryota</taxon>
        <taxon>Viridiplantae</taxon>
        <taxon>Streptophyta</taxon>
        <taxon>Embryophyta</taxon>
        <taxon>Tracheophyta</taxon>
        <taxon>Spermatophyta</taxon>
        <taxon>Magnoliopsida</taxon>
        <taxon>eudicotyledons</taxon>
        <taxon>Gunneridae</taxon>
        <taxon>Pentapetalae</taxon>
        <taxon>rosids</taxon>
        <taxon>fabids</taxon>
        <taxon>Fabales</taxon>
        <taxon>Fabaceae</taxon>
        <taxon>Papilionoideae</taxon>
        <taxon>50 kb inversion clade</taxon>
        <taxon>NPAAA clade</taxon>
        <taxon>Hologalegina</taxon>
        <taxon>IRL clade</taxon>
        <taxon>Trifolieae</taxon>
        <taxon>Medicago</taxon>
    </lineage>
</organism>
<dbReference type="AlphaFoldDB" id="A0A396H557"/>
<keyword evidence="2 3" id="KW-0833">Ubl conjugation pathway</keyword>
<dbReference type="Gene3D" id="3.90.1750.10">
    <property type="entry name" value="Hect, E3 ligase catalytic domains"/>
    <property type="match status" value="1"/>
</dbReference>
<dbReference type="PROSITE" id="PS50237">
    <property type="entry name" value="HECT"/>
    <property type="match status" value="1"/>
</dbReference>
<dbReference type="EC" id="6.2.1.45" evidence="5"/>
<evidence type="ECO:0000256" key="2">
    <source>
        <dbReference type="ARBA" id="ARBA00022786"/>
    </source>
</evidence>
<evidence type="ECO:0000313" key="5">
    <source>
        <dbReference type="EMBL" id="RHN48426.1"/>
    </source>
</evidence>
<gene>
    <name evidence="5" type="ORF">MtrunA17_Chr7g0263641</name>
</gene>
<reference evidence="5" key="1">
    <citation type="journal article" date="2018" name="Nat. Plants">
        <title>Whole-genome landscape of Medicago truncatula symbiotic genes.</title>
        <authorList>
            <person name="Pecrix Y."/>
            <person name="Gamas P."/>
            <person name="Carrere S."/>
        </authorList>
    </citation>
    <scope>NUCLEOTIDE SEQUENCE</scope>
    <source>
        <tissue evidence="5">Leaves</tissue>
    </source>
</reference>
<dbReference type="Proteomes" id="UP000265566">
    <property type="component" value="Chromosome 7"/>
</dbReference>
<evidence type="ECO:0000256" key="3">
    <source>
        <dbReference type="PROSITE-ProRule" id="PRU00104"/>
    </source>
</evidence>
<keyword evidence="5" id="KW-0012">Acyltransferase</keyword>
<dbReference type="GO" id="GO:0061630">
    <property type="term" value="F:ubiquitin protein ligase activity"/>
    <property type="evidence" value="ECO:0007669"/>
    <property type="project" value="InterPro"/>
</dbReference>
<name>A0A396H557_MEDTR</name>
<dbReference type="PANTHER" id="PTHR45670">
    <property type="entry name" value="E3 UBIQUITIN-PROTEIN LIGASE TRIP12"/>
    <property type="match status" value="1"/>
</dbReference>